<name>A0A511V552_9BACI</name>
<organism evidence="2 3">
    <name type="scientific">Cerasibacillus quisquiliarum</name>
    <dbReference type="NCBI Taxonomy" id="227865"/>
    <lineage>
        <taxon>Bacteria</taxon>
        <taxon>Bacillati</taxon>
        <taxon>Bacillota</taxon>
        <taxon>Bacilli</taxon>
        <taxon>Bacillales</taxon>
        <taxon>Bacillaceae</taxon>
        <taxon>Cerasibacillus</taxon>
    </lineage>
</organism>
<proteinExistence type="inferred from homology"/>
<evidence type="ECO:0000256" key="1">
    <source>
        <dbReference type="ARBA" id="ARBA00006539"/>
    </source>
</evidence>
<evidence type="ECO:0008006" key="4">
    <source>
        <dbReference type="Google" id="ProtNLM"/>
    </source>
</evidence>
<dbReference type="Proteomes" id="UP000321491">
    <property type="component" value="Unassembled WGS sequence"/>
</dbReference>
<dbReference type="AlphaFoldDB" id="A0A511V552"/>
<dbReference type="InterPro" id="IPR009620">
    <property type="entry name" value="UPF0236"/>
</dbReference>
<evidence type="ECO:0000313" key="2">
    <source>
        <dbReference type="EMBL" id="GEN32332.1"/>
    </source>
</evidence>
<evidence type="ECO:0000313" key="3">
    <source>
        <dbReference type="Proteomes" id="UP000321491"/>
    </source>
</evidence>
<keyword evidence="3" id="KW-1185">Reference proteome</keyword>
<sequence length="469" mass="54866">MKQIITEIYKILKQSNNLIEFEEQLQLLMYDTFANLVGEVFEHLNKTIKEQKQAEHYRVERNDKRAIQFTFGAVEYTRTLMYDQQGHAHYPLDEWLGFRKGQRHSPLVEVKVAELASENTYRESSRILKEWTAVDISYTTVGHLVNRVGKAQGDADKKMVQELEESASLPEGKKVDYLYAEADGVFVRSLKKKKHHEVSHGIFYEGWNKNGKRVSLKNPKVIMTTQSVDRFWQEVQTYAAHEYSLEQTQIVSNSDGGAGYSAERFRQAFSQSKKQHLHQLDAYHIAQEINRTFGYKKSELKDQLKAAIKKHDLNTFTLILDTYESTLDNEKEIERLNKFRTYLHNHWDYVKDWRERKTEFPKKARGLGSMESNQRKISFRMKKRGMHWSKEGAEAMVKVKQGILNNTLREVYLASQKRSKRKQREVKRVVRITEYLRQPTRPSIGAKRGSININAPHSSAIGNLLKSFR</sequence>
<comment type="caution">
    <text evidence="2">The sequence shown here is derived from an EMBL/GenBank/DDBJ whole genome shotgun (WGS) entry which is preliminary data.</text>
</comment>
<reference evidence="2 3" key="1">
    <citation type="submission" date="2019-07" db="EMBL/GenBank/DDBJ databases">
        <title>Whole genome shotgun sequence of Cerasibacillus quisquiliarum NBRC 102429.</title>
        <authorList>
            <person name="Hosoyama A."/>
            <person name="Uohara A."/>
            <person name="Ohji S."/>
            <person name="Ichikawa N."/>
        </authorList>
    </citation>
    <scope>NUCLEOTIDE SEQUENCE [LARGE SCALE GENOMIC DNA]</scope>
    <source>
        <strain evidence="2 3">NBRC 102429</strain>
    </source>
</reference>
<comment type="similarity">
    <text evidence="1">Belongs to the UPF0236 family.</text>
</comment>
<dbReference type="NCBIfam" id="NF033529">
    <property type="entry name" value="transpos_ISLre2"/>
    <property type="match status" value="1"/>
</dbReference>
<accession>A0A511V552</accession>
<dbReference type="Pfam" id="PF06782">
    <property type="entry name" value="UPF0236"/>
    <property type="match status" value="1"/>
</dbReference>
<dbReference type="EMBL" id="BJXW01000038">
    <property type="protein sequence ID" value="GEN32332.1"/>
    <property type="molecule type" value="Genomic_DNA"/>
</dbReference>
<protein>
    <recommendedName>
        <fullName evidence="4">ISLre2 family transposase</fullName>
    </recommendedName>
</protein>
<gene>
    <name evidence="2" type="ORF">CQU01_25700</name>
</gene>
<dbReference type="RefSeq" id="WP_146938685.1">
    <property type="nucleotide sequence ID" value="NZ_BJXW01000038.1"/>
</dbReference>
<dbReference type="OrthoDB" id="2940550at2"/>